<protein>
    <submittedName>
        <fullName evidence="1">Uncharacterized protein</fullName>
    </submittedName>
</protein>
<dbReference type="HOGENOM" id="CLU_089240_0_0_0"/>
<proteinExistence type="predicted"/>
<name>G2LF90_CHLTF</name>
<evidence type="ECO:0000313" key="2">
    <source>
        <dbReference type="Proteomes" id="UP000006791"/>
    </source>
</evidence>
<keyword evidence="2" id="KW-1185">Reference proteome</keyword>
<accession>G2LF90</accession>
<dbReference type="AlphaFoldDB" id="G2LF90"/>
<reference evidence="1 2" key="1">
    <citation type="journal article" date="2012" name="Environ. Microbiol.">
        <title>Complete genome of Candidatus Chloracidobacterium thermophilum, a chlorophyll-based photoheterotroph belonging to the phylum Acidobacteria.</title>
        <authorList>
            <person name="Garcia Costas A.M."/>
            <person name="Liu Z."/>
            <person name="Tomsho L.P."/>
            <person name="Schuster S.C."/>
            <person name="Ward D.M."/>
            <person name="Bryant D.A."/>
        </authorList>
    </citation>
    <scope>NUCLEOTIDE SEQUENCE [LARGE SCALE GENOMIC DNA]</scope>
    <source>
        <strain evidence="1 2">B</strain>
    </source>
</reference>
<gene>
    <name evidence="1" type="ordered locus">Cabther_A0043</name>
</gene>
<organism evidence="1 2">
    <name type="scientific">Chloracidobacterium thermophilum (strain B)</name>
    <dbReference type="NCBI Taxonomy" id="981222"/>
    <lineage>
        <taxon>Bacteria</taxon>
        <taxon>Pseudomonadati</taxon>
        <taxon>Acidobacteriota</taxon>
        <taxon>Terriglobia</taxon>
        <taxon>Terriglobales</taxon>
        <taxon>Acidobacteriaceae</taxon>
        <taxon>Chloracidobacterium</taxon>
    </lineage>
</organism>
<dbReference type="KEGG" id="ctm:Cabther_A0043"/>
<dbReference type="STRING" id="981222.Cabther_A0043"/>
<dbReference type="EMBL" id="CP002514">
    <property type="protein sequence ID" value="AEP10823.1"/>
    <property type="molecule type" value="Genomic_DNA"/>
</dbReference>
<evidence type="ECO:0000313" key="1">
    <source>
        <dbReference type="EMBL" id="AEP10823.1"/>
    </source>
</evidence>
<dbReference type="OrthoDB" id="445530at2"/>
<sequence>MNFGLDTQDKRYLDIVLEPIRVCARYKPRFGQGKRGKGLTLEQFQKLYQADPFYNWFGLDNPMMYTAHKAAGGMTSVYRQIGSRCEKLFRTILCDSLRLTHNDVTWSYKTQLPTGKERTLYLDGRVPLEGISDDHRKQIFHTWMQKAAEKIGVDTKISNALIGAVFEIRQGYKSKDAKRQNADIASAAIAYTKAHFPCAIILSTQIDADILDRYRSEKWLVLTGIVGKNDPLVSTYDFMWDVVGYDLEGFFQRNSQRLRGEVEATLKVLLAP</sequence>
<dbReference type="REBASE" id="40599">
    <property type="entry name" value="CthBORF42P"/>
</dbReference>
<dbReference type="RefSeq" id="WP_014098561.1">
    <property type="nucleotide sequence ID" value="NC_016024.1"/>
</dbReference>
<dbReference type="Proteomes" id="UP000006791">
    <property type="component" value="Chromosome 1"/>
</dbReference>